<accession>A0A6A6HMQ6</accession>
<feature type="region of interest" description="Disordered" evidence="10">
    <location>
        <begin position="145"/>
        <end position="255"/>
    </location>
</feature>
<evidence type="ECO:0000256" key="3">
    <source>
        <dbReference type="ARBA" id="ARBA00022448"/>
    </source>
</evidence>
<dbReference type="GO" id="GO:0015031">
    <property type="term" value="P:protein transport"/>
    <property type="evidence" value="ECO:0007669"/>
    <property type="project" value="UniProtKB-KW"/>
</dbReference>
<evidence type="ECO:0000256" key="5">
    <source>
        <dbReference type="ARBA" id="ARBA00022824"/>
    </source>
</evidence>
<gene>
    <name evidence="12" type="ORF">EV356DRAFT_515328</name>
</gene>
<keyword evidence="6" id="KW-0931">ER-Golgi transport</keyword>
<dbReference type="AlphaFoldDB" id="A0A6A6HMQ6"/>
<evidence type="ECO:0000256" key="4">
    <source>
        <dbReference type="ARBA" id="ARBA00022692"/>
    </source>
</evidence>
<keyword evidence="13" id="KW-1185">Reference proteome</keyword>
<keyword evidence="8 11" id="KW-1133">Transmembrane helix</keyword>
<evidence type="ECO:0000256" key="9">
    <source>
        <dbReference type="ARBA" id="ARBA00023136"/>
    </source>
</evidence>
<comment type="subcellular location">
    <subcellularLocation>
        <location evidence="1">Endoplasmic reticulum membrane</location>
        <topology evidence="1">Single-pass type IV membrane protein</topology>
    </subcellularLocation>
</comment>
<evidence type="ECO:0000256" key="6">
    <source>
        <dbReference type="ARBA" id="ARBA00022892"/>
    </source>
</evidence>
<feature type="transmembrane region" description="Helical" evidence="11">
    <location>
        <begin position="321"/>
        <end position="344"/>
    </location>
</feature>
<evidence type="ECO:0000256" key="8">
    <source>
        <dbReference type="ARBA" id="ARBA00022989"/>
    </source>
</evidence>
<name>A0A6A6HMQ6_VIRVR</name>
<dbReference type="GO" id="GO:0031201">
    <property type="term" value="C:SNARE complex"/>
    <property type="evidence" value="ECO:0007669"/>
    <property type="project" value="TreeGrafter"/>
</dbReference>
<feature type="compositionally biased region" description="Acidic residues" evidence="10">
    <location>
        <begin position="148"/>
        <end position="164"/>
    </location>
</feature>
<evidence type="ECO:0000256" key="1">
    <source>
        <dbReference type="ARBA" id="ARBA00004163"/>
    </source>
</evidence>
<feature type="compositionally biased region" description="Low complexity" evidence="10">
    <location>
        <begin position="205"/>
        <end position="218"/>
    </location>
</feature>
<keyword evidence="3" id="KW-0813">Transport</keyword>
<reference evidence="12" key="1">
    <citation type="journal article" date="2020" name="Stud. Mycol.">
        <title>101 Dothideomycetes genomes: a test case for predicting lifestyles and emergence of pathogens.</title>
        <authorList>
            <person name="Haridas S."/>
            <person name="Albert R."/>
            <person name="Binder M."/>
            <person name="Bloem J."/>
            <person name="Labutti K."/>
            <person name="Salamov A."/>
            <person name="Andreopoulos B."/>
            <person name="Baker S."/>
            <person name="Barry K."/>
            <person name="Bills G."/>
            <person name="Bluhm B."/>
            <person name="Cannon C."/>
            <person name="Castanera R."/>
            <person name="Culley D."/>
            <person name="Daum C."/>
            <person name="Ezra D."/>
            <person name="Gonzalez J."/>
            <person name="Henrissat B."/>
            <person name="Kuo A."/>
            <person name="Liang C."/>
            <person name="Lipzen A."/>
            <person name="Lutzoni F."/>
            <person name="Magnuson J."/>
            <person name="Mondo S."/>
            <person name="Nolan M."/>
            <person name="Ohm R."/>
            <person name="Pangilinan J."/>
            <person name="Park H.-J."/>
            <person name="Ramirez L."/>
            <person name="Alfaro M."/>
            <person name="Sun H."/>
            <person name="Tritt A."/>
            <person name="Yoshinaga Y."/>
            <person name="Zwiers L.-H."/>
            <person name="Turgeon B."/>
            <person name="Goodwin S."/>
            <person name="Spatafora J."/>
            <person name="Crous P."/>
            <person name="Grigoriev I."/>
        </authorList>
    </citation>
    <scope>NUCLEOTIDE SEQUENCE</scope>
    <source>
        <strain evidence="12">Tuck. ex Michener</strain>
    </source>
</reference>
<keyword evidence="9 11" id="KW-0472">Membrane</keyword>
<dbReference type="PANTHER" id="PTHR13050:SF7">
    <property type="entry name" value="VESICLE TRANSPORT PROTEIN USE1"/>
    <property type="match status" value="1"/>
</dbReference>
<evidence type="ECO:0000313" key="13">
    <source>
        <dbReference type="Proteomes" id="UP000800092"/>
    </source>
</evidence>
<keyword evidence="4 11" id="KW-0812">Transmembrane</keyword>
<feature type="compositionally biased region" description="Polar residues" evidence="10">
    <location>
        <begin position="165"/>
        <end position="188"/>
    </location>
</feature>
<feature type="compositionally biased region" description="Low complexity" evidence="10">
    <location>
        <begin position="225"/>
        <end position="247"/>
    </location>
</feature>
<evidence type="ECO:0000256" key="11">
    <source>
        <dbReference type="SAM" id="Phobius"/>
    </source>
</evidence>
<dbReference type="Proteomes" id="UP000800092">
    <property type="component" value="Unassembled WGS sequence"/>
</dbReference>
<dbReference type="GO" id="GO:0005484">
    <property type="term" value="F:SNAP receptor activity"/>
    <property type="evidence" value="ECO:0007669"/>
    <property type="project" value="TreeGrafter"/>
</dbReference>
<dbReference type="InterPro" id="IPR019150">
    <property type="entry name" value="Vesicle_transport_protein_Use1"/>
</dbReference>
<protein>
    <recommendedName>
        <fullName evidence="14">Synaptobrevin</fullName>
    </recommendedName>
</protein>
<dbReference type="GO" id="GO:0005789">
    <property type="term" value="C:endoplasmic reticulum membrane"/>
    <property type="evidence" value="ECO:0007669"/>
    <property type="project" value="UniProtKB-SubCell"/>
</dbReference>
<comment type="similarity">
    <text evidence="2">Belongs to the USE1 family.</text>
</comment>
<evidence type="ECO:0000256" key="7">
    <source>
        <dbReference type="ARBA" id="ARBA00022927"/>
    </source>
</evidence>
<evidence type="ECO:0000256" key="10">
    <source>
        <dbReference type="SAM" id="MobiDB-lite"/>
    </source>
</evidence>
<evidence type="ECO:0000256" key="2">
    <source>
        <dbReference type="ARBA" id="ARBA00007891"/>
    </source>
</evidence>
<evidence type="ECO:0008006" key="14">
    <source>
        <dbReference type="Google" id="ProtNLM"/>
    </source>
</evidence>
<organism evidence="12 13">
    <name type="scientific">Viridothelium virens</name>
    <name type="common">Speckled blister lichen</name>
    <name type="synonym">Trypethelium virens</name>
    <dbReference type="NCBI Taxonomy" id="1048519"/>
    <lineage>
        <taxon>Eukaryota</taxon>
        <taxon>Fungi</taxon>
        <taxon>Dikarya</taxon>
        <taxon>Ascomycota</taxon>
        <taxon>Pezizomycotina</taxon>
        <taxon>Dothideomycetes</taxon>
        <taxon>Dothideomycetes incertae sedis</taxon>
        <taxon>Trypetheliales</taxon>
        <taxon>Trypetheliaceae</taxon>
        <taxon>Viridothelium</taxon>
    </lineage>
</organism>
<dbReference type="GO" id="GO:0006890">
    <property type="term" value="P:retrograde vesicle-mediated transport, Golgi to endoplasmic reticulum"/>
    <property type="evidence" value="ECO:0007669"/>
    <property type="project" value="TreeGrafter"/>
</dbReference>
<keyword evidence="5" id="KW-0256">Endoplasmic reticulum</keyword>
<dbReference type="OrthoDB" id="3231855at2759"/>
<keyword evidence="7" id="KW-0653">Protein transport</keyword>
<dbReference type="PANTHER" id="PTHR13050">
    <property type="entry name" value="USE1-LIKE PROTEIN"/>
    <property type="match status" value="1"/>
</dbReference>
<proteinExistence type="inferred from homology"/>
<sequence>MNAAVVVRPIRFRSARGLSDLIHRRREDNLQSYSLDKFGTMARASSITDTQQQLDPTAINLSRLLSRLEQNLLSPEAENRYHSSYERAKVGANLEYARTLLLRLEHDSAGLKVQSKRQQLQTDLQTKRDQIKRLNQRLYELNQIGSAAEEEDEDSSEEDNEDSQDQTPTYAPATKASSSIDTDDTTLLQPHLRSRRPPQDPPPTSATATSTSTSARTSLFSGRRSPTTATNPSTSTSASTTTAQTETLLSHHRTEQESLTASLVAMATALKDSTSQFSASLEAEKSVVERAGEGLDKNVGGMEAAGKKIGVLRRMSEGRGWWGRMLMYAWIAGLAVVAVLLVAVGPKLRF</sequence>
<evidence type="ECO:0000313" key="12">
    <source>
        <dbReference type="EMBL" id="KAF2239088.1"/>
    </source>
</evidence>
<dbReference type="EMBL" id="ML991773">
    <property type="protein sequence ID" value="KAF2239088.1"/>
    <property type="molecule type" value="Genomic_DNA"/>
</dbReference>